<dbReference type="EMBL" id="JBGFUD010007440">
    <property type="protein sequence ID" value="MFH4981550.1"/>
    <property type="molecule type" value="Genomic_DNA"/>
</dbReference>
<organism evidence="1 2">
    <name type="scientific">Gnathostoma spinigerum</name>
    <dbReference type="NCBI Taxonomy" id="75299"/>
    <lineage>
        <taxon>Eukaryota</taxon>
        <taxon>Metazoa</taxon>
        <taxon>Ecdysozoa</taxon>
        <taxon>Nematoda</taxon>
        <taxon>Chromadorea</taxon>
        <taxon>Rhabditida</taxon>
        <taxon>Spirurina</taxon>
        <taxon>Gnathostomatomorpha</taxon>
        <taxon>Gnathostomatoidea</taxon>
        <taxon>Gnathostomatidae</taxon>
        <taxon>Gnathostoma</taxon>
    </lineage>
</organism>
<reference evidence="1 2" key="1">
    <citation type="submission" date="2024-08" db="EMBL/GenBank/DDBJ databases">
        <title>Gnathostoma spinigerum genome.</title>
        <authorList>
            <person name="Gonzalez-Bertolin B."/>
            <person name="Monzon S."/>
            <person name="Zaballos A."/>
            <person name="Jimenez P."/>
            <person name="Dekumyoy P."/>
            <person name="Varona S."/>
            <person name="Cuesta I."/>
            <person name="Sumanam S."/>
            <person name="Adisakwattana P."/>
            <person name="Gasser R.B."/>
            <person name="Hernandez-Gonzalez A."/>
            <person name="Young N.D."/>
            <person name="Perteguer M.J."/>
        </authorList>
    </citation>
    <scope>NUCLEOTIDE SEQUENCE [LARGE SCALE GENOMIC DNA]</scope>
    <source>
        <strain evidence="1">AL3</strain>
        <tissue evidence="1">Liver</tissue>
    </source>
</reference>
<dbReference type="InterPro" id="IPR036872">
    <property type="entry name" value="CH_dom_sf"/>
</dbReference>
<evidence type="ECO:0000313" key="2">
    <source>
        <dbReference type="Proteomes" id="UP001608902"/>
    </source>
</evidence>
<name>A0ABD6EPU0_9BILA</name>
<proteinExistence type="predicted"/>
<dbReference type="Gene3D" id="1.20.58.60">
    <property type="match status" value="1"/>
</dbReference>
<protein>
    <submittedName>
        <fullName evidence="1">Uncharacterized protein</fullName>
    </submittedName>
</protein>
<dbReference type="SUPFAM" id="SSF46966">
    <property type="entry name" value="Spectrin repeat"/>
    <property type="match status" value="1"/>
</dbReference>
<keyword evidence="2" id="KW-1185">Reference proteome</keyword>
<accession>A0ABD6EPU0</accession>
<evidence type="ECO:0000313" key="1">
    <source>
        <dbReference type="EMBL" id="MFH4981550.1"/>
    </source>
</evidence>
<dbReference type="Gene3D" id="1.10.418.10">
    <property type="entry name" value="Calponin-like domain"/>
    <property type="match status" value="1"/>
</dbReference>
<dbReference type="Proteomes" id="UP001608902">
    <property type="component" value="Unassembled WGS sequence"/>
</dbReference>
<comment type="caution">
    <text evidence="1">The sequence shown here is derived from an EMBL/GenBank/DDBJ whole genome shotgun (WGS) entry which is preliminary data.</text>
</comment>
<gene>
    <name evidence="1" type="ORF">AB6A40_008259</name>
</gene>
<dbReference type="AlphaFoldDB" id="A0ABD6EPU0"/>
<sequence>MNSDLVYSQKPDEKSIMTYVSCFYHAFRGGHQAETAANRICRVLKVNQENEQMMEDYESLASDLLEWIRRWMPWLSNRQVEESLPAIQRKLDDFRNYRRREKPPRIEEKGKLETLFNTLQTKLRLSNRPVFCPKEGHLIKV</sequence>
<dbReference type="PANTHER" id="PTHR11915">
    <property type="entry name" value="SPECTRIN/FILAMIN RELATED CYTOSKELETAL PROTEIN"/>
    <property type="match status" value="1"/>
</dbReference>